<name>A0A6A5HA92_CAERE</name>
<protein>
    <submittedName>
        <fullName evidence="1">Uncharacterized protein</fullName>
    </submittedName>
</protein>
<comment type="caution">
    <text evidence="1">The sequence shown here is derived from an EMBL/GenBank/DDBJ whole genome shotgun (WGS) entry which is preliminary data.</text>
</comment>
<evidence type="ECO:0000313" key="2">
    <source>
        <dbReference type="Proteomes" id="UP000483820"/>
    </source>
</evidence>
<organism evidence="1 2">
    <name type="scientific">Caenorhabditis remanei</name>
    <name type="common">Caenorhabditis vulgaris</name>
    <dbReference type="NCBI Taxonomy" id="31234"/>
    <lineage>
        <taxon>Eukaryota</taxon>
        <taxon>Metazoa</taxon>
        <taxon>Ecdysozoa</taxon>
        <taxon>Nematoda</taxon>
        <taxon>Chromadorea</taxon>
        <taxon>Rhabditida</taxon>
        <taxon>Rhabditina</taxon>
        <taxon>Rhabditomorpha</taxon>
        <taxon>Rhabditoidea</taxon>
        <taxon>Rhabditidae</taxon>
        <taxon>Peloderinae</taxon>
        <taxon>Caenorhabditis</taxon>
    </lineage>
</organism>
<dbReference type="KEGG" id="crq:GCK72_004051"/>
<proteinExistence type="predicted"/>
<dbReference type="EMBL" id="WUAV01000002">
    <property type="protein sequence ID" value="KAF1764105.1"/>
    <property type="molecule type" value="Genomic_DNA"/>
</dbReference>
<sequence>MDDLPSHSAFPTAYCLIALLFSIPSTNMAPRPIPHSILSSSATLIPATRPHPIQKTPLETSAEKVAKYSKILKLSNCRHAISHALLRLAQLNCPMRVFETCKTEKRLQRFEGNVECLYQVNILKRKFEEHRRKEEFEKFGKKAAKLELKKEEYDPEFSGSNGLKTTIMEMYAEYKPTPIIRKFNR</sequence>
<accession>A0A6A5HA92</accession>
<gene>
    <name evidence="1" type="ORF">GCK72_004051</name>
</gene>
<evidence type="ECO:0000313" key="1">
    <source>
        <dbReference type="EMBL" id="KAF1764105.1"/>
    </source>
</evidence>
<reference evidence="1 2" key="1">
    <citation type="submission" date="2019-12" db="EMBL/GenBank/DDBJ databases">
        <title>Chromosome-level assembly of the Caenorhabditis remanei genome.</title>
        <authorList>
            <person name="Teterina A.A."/>
            <person name="Willis J.H."/>
            <person name="Phillips P.C."/>
        </authorList>
    </citation>
    <scope>NUCLEOTIDE SEQUENCE [LARGE SCALE GENOMIC DNA]</scope>
    <source>
        <strain evidence="1 2">PX506</strain>
        <tissue evidence="1">Whole organism</tissue>
    </source>
</reference>
<dbReference type="GeneID" id="78773786"/>
<dbReference type="CTD" id="78773786"/>
<dbReference type="RefSeq" id="XP_053588622.1">
    <property type="nucleotide sequence ID" value="XM_053724428.1"/>
</dbReference>
<dbReference type="AlphaFoldDB" id="A0A6A5HA92"/>
<dbReference type="Proteomes" id="UP000483820">
    <property type="component" value="Chromosome II"/>
</dbReference>